<sequence length="121" mass="14358">MSKEFIDYLDRNIQEKLEEDSYPILKEIKEDFSRRFPELTSSSWEITYKPIEKLIFEILIDTIKILAERRFEGHGTYITYKVSFKCTDCDKEIQEGITDIKAIHNALINKNKCIECQLKSK</sequence>
<organism evidence="1">
    <name type="scientific">marine sediment metagenome</name>
    <dbReference type="NCBI Taxonomy" id="412755"/>
    <lineage>
        <taxon>unclassified sequences</taxon>
        <taxon>metagenomes</taxon>
        <taxon>ecological metagenomes</taxon>
    </lineage>
</organism>
<evidence type="ECO:0000313" key="1">
    <source>
        <dbReference type="EMBL" id="KKL56853.1"/>
    </source>
</evidence>
<name>A0A0F9D551_9ZZZZ</name>
<protein>
    <submittedName>
        <fullName evidence="1">Uncharacterized protein</fullName>
    </submittedName>
</protein>
<dbReference type="EMBL" id="LAZR01030354">
    <property type="protein sequence ID" value="KKL56853.1"/>
    <property type="molecule type" value="Genomic_DNA"/>
</dbReference>
<comment type="caution">
    <text evidence="1">The sequence shown here is derived from an EMBL/GenBank/DDBJ whole genome shotgun (WGS) entry which is preliminary data.</text>
</comment>
<dbReference type="AlphaFoldDB" id="A0A0F9D551"/>
<gene>
    <name evidence="1" type="ORF">LCGC14_2241280</name>
</gene>
<accession>A0A0F9D551</accession>
<proteinExistence type="predicted"/>
<reference evidence="1" key="1">
    <citation type="journal article" date="2015" name="Nature">
        <title>Complex archaea that bridge the gap between prokaryotes and eukaryotes.</title>
        <authorList>
            <person name="Spang A."/>
            <person name="Saw J.H."/>
            <person name="Jorgensen S.L."/>
            <person name="Zaremba-Niedzwiedzka K."/>
            <person name="Martijn J."/>
            <person name="Lind A.E."/>
            <person name="van Eijk R."/>
            <person name="Schleper C."/>
            <person name="Guy L."/>
            <person name="Ettema T.J."/>
        </authorList>
    </citation>
    <scope>NUCLEOTIDE SEQUENCE</scope>
</reference>